<dbReference type="PATRIC" id="fig|1664069.3.peg.3595"/>
<dbReference type="STRING" id="1664069.BGLY_0676"/>
<evidence type="ECO:0000256" key="5">
    <source>
        <dbReference type="ARBA" id="ARBA00022989"/>
    </source>
</evidence>
<evidence type="ECO:0000256" key="2">
    <source>
        <dbReference type="ARBA" id="ARBA00007928"/>
    </source>
</evidence>
<dbReference type="GO" id="GO:0015171">
    <property type="term" value="F:amino acid transmembrane transporter activity"/>
    <property type="evidence" value="ECO:0007669"/>
    <property type="project" value="TreeGrafter"/>
</dbReference>
<evidence type="ECO:0000256" key="3">
    <source>
        <dbReference type="ARBA" id="ARBA00022475"/>
    </source>
</evidence>
<evidence type="ECO:0000313" key="9">
    <source>
        <dbReference type="EMBL" id="MEC0486141.1"/>
    </source>
</evidence>
<dbReference type="AlphaFoldDB" id="A0A0J6ERZ0"/>
<comment type="caution">
    <text evidence="8">The sequence shown here is derived from an EMBL/GenBank/DDBJ whole genome shotgun (WGS) entry which is preliminary data.</text>
</comment>
<dbReference type="Pfam" id="PF01810">
    <property type="entry name" value="LysE"/>
    <property type="match status" value="1"/>
</dbReference>
<dbReference type="RefSeq" id="WP_048405823.1">
    <property type="nucleotide sequence ID" value="NZ_CP023481.1"/>
</dbReference>
<feature type="transmembrane region" description="Helical" evidence="7">
    <location>
        <begin position="38"/>
        <end position="61"/>
    </location>
</feature>
<comment type="subcellular location">
    <subcellularLocation>
        <location evidence="1">Cell membrane</location>
        <topology evidence="1">Multi-pass membrane protein</topology>
    </subcellularLocation>
</comment>
<dbReference type="Proteomes" id="UP000036168">
    <property type="component" value="Unassembled WGS sequence"/>
</dbReference>
<dbReference type="GO" id="GO:0005886">
    <property type="term" value="C:plasma membrane"/>
    <property type="evidence" value="ECO:0007669"/>
    <property type="project" value="UniProtKB-SubCell"/>
</dbReference>
<evidence type="ECO:0000256" key="1">
    <source>
        <dbReference type="ARBA" id="ARBA00004651"/>
    </source>
</evidence>
<evidence type="ECO:0000313" key="8">
    <source>
        <dbReference type="EMBL" id="KRT93681.1"/>
    </source>
</evidence>
<reference evidence="8" key="2">
    <citation type="submission" date="2015-10" db="EMBL/GenBank/DDBJ databases">
        <authorList>
            <person name="Gilbert D.G."/>
        </authorList>
    </citation>
    <scope>NUCLEOTIDE SEQUENCE</scope>
    <source>
        <strain evidence="8">GO-13</strain>
    </source>
</reference>
<evidence type="ECO:0000313" key="11">
    <source>
        <dbReference type="Proteomes" id="UP001341297"/>
    </source>
</evidence>
<feature type="transmembrane region" description="Helical" evidence="7">
    <location>
        <begin position="154"/>
        <end position="179"/>
    </location>
</feature>
<dbReference type="NCBIfam" id="TIGR00949">
    <property type="entry name" value="2A76"/>
    <property type="match status" value="1"/>
</dbReference>
<keyword evidence="3" id="KW-1003">Cell membrane</keyword>
<dbReference type="EMBL" id="LECW02000020">
    <property type="protein sequence ID" value="KRT93681.1"/>
    <property type="molecule type" value="Genomic_DNA"/>
</dbReference>
<name>A0A0J6ERZ0_9BACI</name>
<proteinExistence type="inferred from homology"/>
<dbReference type="EMBL" id="JARRTL010000014">
    <property type="protein sequence ID" value="MEC0486141.1"/>
    <property type="molecule type" value="Genomic_DNA"/>
</dbReference>
<dbReference type="PANTHER" id="PTHR30086:SF20">
    <property type="entry name" value="ARGININE EXPORTER PROTEIN ARGO-RELATED"/>
    <property type="match status" value="1"/>
</dbReference>
<protein>
    <submittedName>
        <fullName evidence="9">Homoserine/threonine efflux transporter</fullName>
    </submittedName>
</protein>
<keyword evidence="6 7" id="KW-0472">Membrane</keyword>
<evidence type="ECO:0000256" key="4">
    <source>
        <dbReference type="ARBA" id="ARBA00022692"/>
    </source>
</evidence>
<evidence type="ECO:0000313" key="10">
    <source>
        <dbReference type="Proteomes" id="UP000036168"/>
    </source>
</evidence>
<keyword evidence="11" id="KW-1185">Reference proteome</keyword>
<accession>A0A0J6ERZ0</accession>
<dbReference type="PANTHER" id="PTHR30086">
    <property type="entry name" value="ARGININE EXPORTER PROTEIN ARGO"/>
    <property type="match status" value="1"/>
</dbReference>
<keyword evidence="5 7" id="KW-1133">Transmembrane helix</keyword>
<dbReference type="OrthoDB" id="9784202at2"/>
<comment type="similarity">
    <text evidence="2">Belongs to the Rht family.</text>
</comment>
<dbReference type="InterPro" id="IPR001123">
    <property type="entry name" value="LeuE-type"/>
</dbReference>
<evidence type="ECO:0000256" key="7">
    <source>
        <dbReference type="SAM" id="Phobius"/>
    </source>
</evidence>
<dbReference type="Proteomes" id="UP001341297">
    <property type="component" value="Unassembled WGS sequence"/>
</dbReference>
<dbReference type="PIRSF" id="PIRSF006324">
    <property type="entry name" value="LeuE"/>
    <property type="match status" value="1"/>
</dbReference>
<keyword evidence="4 7" id="KW-0812">Transmembrane</keyword>
<feature type="transmembrane region" description="Helical" evidence="7">
    <location>
        <begin position="6"/>
        <end position="26"/>
    </location>
</feature>
<feature type="transmembrane region" description="Helical" evidence="7">
    <location>
        <begin position="118"/>
        <end position="139"/>
    </location>
</feature>
<sequence length="210" mass="23284">MDSLVSYIAIAAMMVVIPGADTMLVVKNTLRYGPNAGRCNVLGLATGLSFWTLIAILGLAVAIAKSVVLFSTIKYLGAAYLIYLGIKSFFSKNAVSLEDIQVQNENLKHSSKRHYKDSFLQGLLSNILNPKTVLVYITIMPQFVNLKESVNQQLIVLALILTFMAVFWFLILVYLINFAKKWLRNAKFQKVFQKTAGLVLVGFGIKTGLN</sequence>
<feature type="transmembrane region" description="Helical" evidence="7">
    <location>
        <begin position="67"/>
        <end position="86"/>
    </location>
</feature>
<reference evidence="9 11" key="3">
    <citation type="submission" date="2023-03" db="EMBL/GenBank/DDBJ databases">
        <title>Agriculturally important microbes genome sequencing.</title>
        <authorList>
            <person name="Dunlap C."/>
        </authorList>
    </citation>
    <scope>NUCLEOTIDE SEQUENCE [LARGE SCALE GENOMIC DNA]</scope>
    <source>
        <strain evidence="9 11">CBP-3203</strain>
    </source>
</reference>
<organism evidence="8 10">
    <name type="scientific">Bacillus glycinifermentans</name>
    <dbReference type="NCBI Taxonomy" id="1664069"/>
    <lineage>
        <taxon>Bacteria</taxon>
        <taxon>Bacillati</taxon>
        <taxon>Bacillota</taxon>
        <taxon>Bacilli</taxon>
        <taxon>Bacillales</taxon>
        <taxon>Bacillaceae</taxon>
        <taxon>Bacillus</taxon>
    </lineage>
</organism>
<dbReference type="InterPro" id="IPR004778">
    <property type="entry name" value="Homoserine/Threonine_efflux"/>
</dbReference>
<evidence type="ECO:0000256" key="6">
    <source>
        <dbReference type="ARBA" id="ARBA00023136"/>
    </source>
</evidence>
<gene>
    <name evidence="8" type="ORF">AB447_217970</name>
    <name evidence="9" type="ORF">P8828_15140</name>
</gene>
<reference evidence="8 10" key="1">
    <citation type="journal article" date="2015" name="Int. J. Syst. Evol. Microbiol.">
        <title>Bacillus glycinifermentans sp. nov., isolated from fermented soybean paste.</title>
        <authorList>
            <person name="Kim S.J."/>
            <person name="Dunlap C.A."/>
            <person name="Kwon S.W."/>
            <person name="Rooney A.P."/>
        </authorList>
    </citation>
    <scope>NUCLEOTIDE SEQUENCE [LARGE SCALE GENOMIC DNA]</scope>
    <source>
        <strain evidence="8 10">GO-13</strain>
    </source>
</reference>